<dbReference type="InterPro" id="IPR006076">
    <property type="entry name" value="FAD-dep_OxRdtase"/>
</dbReference>
<dbReference type="OrthoDB" id="2219495at2759"/>
<evidence type="ECO:0000259" key="7">
    <source>
        <dbReference type="Pfam" id="PF01266"/>
    </source>
</evidence>
<dbReference type="Proteomes" id="UP000092666">
    <property type="component" value="Unassembled WGS sequence"/>
</dbReference>
<dbReference type="Pfam" id="PF01266">
    <property type="entry name" value="DAO"/>
    <property type="match status" value="1"/>
</dbReference>
<name>A0A1B9GS60_9TREE</name>
<comment type="similarity">
    <text evidence="2">Belongs to the MSOX/MTOX family.</text>
</comment>
<evidence type="ECO:0000313" key="8">
    <source>
        <dbReference type="EMBL" id="OCF33856.1"/>
    </source>
</evidence>
<dbReference type="Gene3D" id="3.50.50.60">
    <property type="entry name" value="FAD/NAD(P)-binding domain"/>
    <property type="match status" value="1"/>
</dbReference>
<dbReference type="STRING" id="1296120.A0A1B9GS60"/>
<dbReference type="EMBL" id="KI669503">
    <property type="protein sequence ID" value="OCF33856.1"/>
    <property type="molecule type" value="Genomic_DNA"/>
</dbReference>
<evidence type="ECO:0000256" key="1">
    <source>
        <dbReference type="ARBA" id="ARBA00001974"/>
    </source>
</evidence>
<sequence length="466" mass="51078">MALANKDSKILIVGGGGTIGSSTALHLARRGYTDIRLLDVFQNPSANSAGNDNNKIAGDDSAGIWGQLGTEAWKMWRTDPVFKDHSHNVGRLDLTSKEIREGRLRARYEGIVAEGRGDGVEWLDTKEAIVAKAPHLEKADLTGWKGLFVKNGGWVAAREALNSVGHELRRLGVKSAFGTAGTFDSLIFDEGDGRTVRGVRASDGTEWLGDLVIMAAGAYSPALIDLEDQCESKAWVYAHIQLTPEEAVELKGIPTMYNHELGFYMEPQPGTGVIKFCNEFGGLTNLTRIKPFGSSTEQLISVPRYHALNPTDTIPTEYVLEIQRLIEHCLPHLKGRELQNMAMCWCTDTKDMNWLMCQHPKFDRLVLATGDSGQTFKMFPVVGKQVADLIEGKLPEERKHLWQWRPQADDNGTGRGGERPKDLSEVEGWRHDPVVGEEPTSVLGAEAIARDGGLSALSPGVAGLRV</sequence>
<feature type="region of interest" description="Disordered" evidence="6">
    <location>
        <begin position="401"/>
        <end position="436"/>
    </location>
</feature>
<evidence type="ECO:0000256" key="6">
    <source>
        <dbReference type="SAM" id="MobiDB-lite"/>
    </source>
</evidence>
<accession>A0A1B9GS60</accession>
<dbReference type="GO" id="GO:0008115">
    <property type="term" value="F:sarcosine oxidase activity"/>
    <property type="evidence" value="ECO:0007669"/>
    <property type="project" value="TreeGrafter"/>
</dbReference>
<comment type="cofactor">
    <cofactor evidence="1">
        <name>FAD</name>
        <dbReference type="ChEBI" id="CHEBI:57692"/>
    </cofactor>
</comment>
<keyword evidence="4" id="KW-0274">FAD</keyword>
<keyword evidence="3" id="KW-0285">Flavoprotein</keyword>
<dbReference type="SUPFAM" id="SSF51905">
    <property type="entry name" value="FAD/NAD(P)-binding domain"/>
    <property type="match status" value="1"/>
</dbReference>
<dbReference type="Gene3D" id="3.30.9.10">
    <property type="entry name" value="D-Amino Acid Oxidase, subunit A, domain 2"/>
    <property type="match status" value="1"/>
</dbReference>
<evidence type="ECO:0000256" key="2">
    <source>
        <dbReference type="ARBA" id="ARBA00010989"/>
    </source>
</evidence>
<organism evidence="8 9">
    <name type="scientific">Kwoniella heveanensis BCC8398</name>
    <dbReference type="NCBI Taxonomy" id="1296120"/>
    <lineage>
        <taxon>Eukaryota</taxon>
        <taxon>Fungi</taxon>
        <taxon>Dikarya</taxon>
        <taxon>Basidiomycota</taxon>
        <taxon>Agaricomycotina</taxon>
        <taxon>Tremellomycetes</taxon>
        <taxon>Tremellales</taxon>
        <taxon>Cryptococcaceae</taxon>
        <taxon>Kwoniella</taxon>
    </lineage>
</organism>
<dbReference type="GO" id="GO:0050660">
    <property type="term" value="F:flavin adenine dinucleotide binding"/>
    <property type="evidence" value="ECO:0007669"/>
    <property type="project" value="InterPro"/>
</dbReference>
<dbReference type="PANTHER" id="PTHR10961">
    <property type="entry name" value="PEROXISOMAL SARCOSINE OXIDASE"/>
    <property type="match status" value="1"/>
</dbReference>
<evidence type="ECO:0000256" key="4">
    <source>
        <dbReference type="ARBA" id="ARBA00022827"/>
    </source>
</evidence>
<dbReference type="GO" id="GO:0051698">
    <property type="term" value="F:saccharopine oxidase activity"/>
    <property type="evidence" value="ECO:0007669"/>
    <property type="project" value="TreeGrafter"/>
</dbReference>
<dbReference type="InterPro" id="IPR036188">
    <property type="entry name" value="FAD/NAD-bd_sf"/>
</dbReference>
<dbReference type="PANTHER" id="PTHR10961:SF26">
    <property type="entry name" value="L-SACCHAROPINE OXIDASE"/>
    <property type="match status" value="1"/>
</dbReference>
<evidence type="ECO:0000313" key="9">
    <source>
        <dbReference type="Proteomes" id="UP000092666"/>
    </source>
</evidence>
<evidence type="ECO:0000256" key="5">
    <source>
        <dbReference type="ARBA" id="ARBA00023002"/>
    </source>
</evidence>
<dbReference type="InterPro" id="IPR045170">
    <property type="entry name" value="MTOX"/>
</dbReference>
<reference evidence="8 9" key="1">
    <citation type="submission" date="2013-07" db="EMBL/GenBank/DDBJ databases">
        <title>The Genome Sequence of Cryptococcus heveanensis BCC8398.</title>
        <authorList>
            <consortium name="The Broad Institute Genome Sequencing Platform"/>
            <person name="Cuomo C."/>
            <person name="Litvintseva A."/>
            <person name="Chen Y."/>
            <person name="Heitman J."/>
            <person name="Sun S."/>
            <person name="Springer D."/>
            <person name="Dromer F."/>
            <person name="Young S.K."/>
            <person name="Zeng Q."/>
            <person name="Gargeya S."/>
            <person name="Fitzgerald M."/>
            <person name="Abouelleil A."/>
            <person name="Alvarado L."/>
            <person name="Berlin A.M."/>
            <person name="Chapman S.B."/>
            <person name="Dewar J."/>
            <person name="Goldberg J."/>
            <person name="Griggs A."/>
            <person name="Gujja S."/>
            <person name="Hansen M."/>
            <person name="Howarth C."/>
            <person name="Imamovic A."/>
            <person name="Larimer J."/>
            <person name="McCowan C."/>
            <person name="Murphy C."/>
            <person name="Pearson M."/>
            <person name="Priest M."/>
            <person name="Roberts A."/>
            <person name="Saif S."/>
            <person name="Shea T."/>
            <person name="Sykes S."/>
            <person name="Wortman J."/>
            <person name="Nusbaum C."/>
            <person name="Birren B."/>
        </authorList>
    </citation>
    <scope>NUCLEOTIDE SEQUENCE [LARGE SCALE GENOMIC DNA]</scope>
    <source>
        <strain evidence="8 9">BCC8398</strain>
    </source>
</reference>
<evidence type="ECO:0000256" key="3">
    <source>
        <dbReference type="ARBA" id="ARBA00022630"/>
    </source>
</evidence>
<proteinExistence type="inferred from homology"/>
<feature type="compositionally biased region" description="Basic and acidic residues" evidence="6">
    <location>
        <begin position="416"/>
        <end position="434"/>
    </location>
</feature>
<feature type="domain" description="FAD dependent oxidoreductase" evidence="7">
    <location>
        <begin position="10"/>
        <end position="389"/>
    </location>
</feature>
<keyword evidence="9" id="KW-1185">Reference proteome</keyword>
<protein>
    <submittedName>
        <fullName evidence="8">Sarcosine oxidase</fullName>
    </submittedName>
</protein>
<gene>
    <name evidence="8" type="ORF">I316_04568</name>
</gene>
<reference evidence="9" key="2">
    <citation type="submission" date="2013-12" db="EMBL/GenBank/DDBJ databases">
        <title>Evolution of pathogenesis and genome organization in the Tremellales.</title>
        <authorList>
            <person name="Cuomo C."/>
            <person name="Litvintseva A."/>
            <person name="Heitman J."/>
            <person name="Chen Y."/>
            <person name="Sun S."/>
            <person name="Springer D."/>
            <person name="Dromer F."/>
            <person name="Young S."/>
            <person name="Zeng Q."/>
            <person name="Chapman S."/>
            <person name="Gujja S."/>
            <person name="Saif S."/>
            <person name="Birren B."/>
        </authorList>
    </citation>
    <scope>NUCLEOTIDE SEQUENCE [LARGE SCALE GENOMIC DNA]</scope>
    <source>
        <strain evidence="9">BCC8398</strain>
    </source>
</reference>
<keyword evidence="5" id="KW-0560">Oxidoreductase</keyword>
<dbReference type="AlphaFoldDB" id="A0A1B9GS60"/>